<reference evidence="1 2" key="1">
    <citation type="journal article" date="2019" name="ISME J.">
        <title>Insights into ecological role of a new deltaproteobacterial order Candidatus Acidulodesulfobacterales by metagenomics and metatranscriptomics.</title>
        <authorList>
            <person name="Tan S."/>
            <person name="Liu J."/>
            <person name="Fang Y."/>
            <person name="Hedlund B.P."/>
            <person name="Lian Z.H."/>
            <person name="Huang L.Y."/>
            <person name="Li J.T."/>
            <person name="Huang L.N."/>
            <person name="Li W.J."/>
            <person name="Jiang H.C."/>
            <person name="Dong H.L."/>
            <person name="Shu W.S."/>
        </authorList>
    </citation>
    <scope>NUCLEOTIDE SEQUENCE [LARGE SCALE GENOMIC DNA]</scope>
    <source>
        <strain evidence="1">AP1</strain>
    </source>
</reference>
<gene>
    <name evidence="1" type="ORF">EVG15_10995</name>
</gene>
<dbReference type="EMBL" id="SGBB01000045">
    <property type="protein sequence ID" value="RZD17470.1"/>
    <property type="molecule type" value="Genomic_DNA"/>
</dbReference>
<dbReference type="Gene3D" id="1.10.10.10">
    <property type="entry name" value="Winged helix-like DNA-binding domain superfamily/Winged helix DNA-binding domain"/>
    <property type="match status" value="1"/>
</dbReference>
<evidence type="ECO:0000313" key="2">
    <source>
        <dbReference type="Proteomes" id="UP000319296"/>
    </source>
</evidence>
<dbReference type="AlphaFoldDB" id="A0A519BJN0"/>
<dbReference type="PANTHER" id="PTHR34849:SF3">
    <property type="entry name" value="SSR2962 PROTEIN"/>
    <property type="match status" value="1"/>
</dbReference>
<dbReference type="InterPro" id="IPR007367">
    <property type="entry name" value="DUF433"/>
</dbReference>
<protein>
    <submittedName>
        <fullName evidence="1">DUF433 domain-containing protein</fullName>
    </submittedName>
</protein>
<dbReference type="InterPro" id="IPR009057">
    <property type="entry name" value="Homeodomain-like_sf"/>
</dbReference>
<dbReference type="PANTHER" id="PTHR34849">
    <property type="entry name" value="SSL5025 PROTEIN"/>
    <property type="match status" value="1"/>
</dbReference>
<dbReference type="SUPFAM" id="SSF46689">
    <property type="entry name" value="Homeodomain-like"/>
    <property type="match status" value="1"/>
</dbReference>
<dbReference type="InterPro" id="IPR036388">
    <property type="entry name" value="WH-like_DNA-bd_sf"/>
</dbReference>
<accession>A0A519BJN0</accession>
<organism evidence="1 2">
    <name type="scientific">Candidatus Acididesulfobacter diazotrophicus</name>
    <dbReference type="NCBI Taxonomy" id="2597226"/>
    <lineage>
        <taxon>Bacteria</taxon>
        <taxon>Deltaproteobacteria</taxon>
        <taxon>Candidatus Acidulodesulfobacterales</taxon>
        <taxon>Candidatus Acididesulfobacter</taxon>
    </lineage>
</organism>
<sequence length="79" mass="9034">MKEFLEYIELNPKIMRGKPVIKGTRLTVQYILNLLANGETIDEITKEYEGITREDILACLLYASEAIDNTTFIPLEEAI</sequence>
<name>A0A519BJN0_9DELT</name>
<dbReference type="Proteomes" id="UP000319296">
    <property type="component" value="Unassembled WGS sequence"/>
</dbReference>
<comment type="caution">
    <text evidence="1">The sequence shown here is derived from an EMBL/GenBank/DDBJ whole genome shotgun (WGS) entry which is preliminary data.</text>
</comment>
<dbReference type="Pfam" id="PF04255">
    <property type="entry name" value="DUF433"/>
    <property type="match status" value="1"/>
</dbReference>
<evidence type="ECO:0000313" key="1">
    <source>
        <dbReference type="EMBL" id="RZD17470.1"/>
    </source>
</evidence>
<proteinExistence type="predicted"/>